<name>A0A4Y2S8Q0_ARAVE</name>
<accession>A0A4Y2S8Q0</accession>
<dbReference type="EMBL" id="BGPR01020414">
    <property type="protein sequence ID" value="GBN84594.1"/>
    <property type="molecule type" value="Genomic_DNA"/>
</dbReference>
<reference evidence="1 2" key="1">
    <citation type="journal article" date="2019" name="Sci. Rep.">
        <title>Orb-weaving spider Araneus ventricosus genome elucidates the spidroin gene catalogue.</title>
        <authorList>
            <person name="Kono N."/>
            <person name="Nakamura H."/>
            <person name="Ohtoshi R."/>
            <person name="Moran D.A.P."/>
            <person name="Shinohara A."/>
            <person name="Yoshida Y."/>
            <person name="Fujiwara M."/>
            <person name="Mori M."/>
            <person name="Tomita M."/>
            <person name="Arakawa K."/>
        </authorList>
    </citation>
    <scope>NUCLEOTIDE SEQUENCE [LARGE SCALE GENOMIC DNA]</scope>
</reference>
<dbReference type="AlphaFoldDB" id="A0A4Y2S8Q0"/>
<protein>
    <submittedName>
        <fullName evidence="1">Uncharacterized protein</fullName>
    </submittedName>
</protein>
<proteinExistence type="predicted"/>
<dbReference type="Proteomes" id="UP000499080">
    <property type="component" value="Unassembled WGS sequence"/>
</dbReference>
<sequence length="107" mass="11379">MTIAAVLLLGDDLNRFSSLVLSSSGTPPPISGGKVRALLPSTLLHGTGQISWQVHSGLFVHGTLELRKILETGLPAGRLFDTLGSCDLGRWSSERHHIGRIKITAVA</sequence>
<comment type="caution">
    <text evidence="1">The sequence shown here is derived from an EMBL/GenBank/DDBJ whole genome shotgun (WGS) entry which is preliminary data.</text>
</comment>
<gene>
    <name evidence="1" type="ORF">AVEN_174381_1</name>
</gene>
<evidence type="ECO:0000313" key="2">
    <source>
        <dbReference type="Proteomes" id="UP000499080"/>
    </source>
</evidence>
<organism evidence="1 2">
    <name type="scientific">Araneus ventricosus</name>
    <name type="common">Orbweaver spider</name>
    <name type="synonym">Epeira ventricosa</name>
    <dbReference type="NCBI Taxonomy" id="182803"/>
    <lineage>
        <taxon>Eukaryota</taxon>
        <taxon>Metazoa</taxon>
        <taxon>Ecdysozoa</taxon>
        <taxon>Arthropoda</taxon>
        <taxon>Chelicerata</taxon>
        <taxon>Arachnida</taxon>
        <taxon>Araneae</taxon>
        <taxon>Araneomorphae</taxon>
        <taxon>Entelegynae</taxon>
        <taxon>Araneoidea</taxon>
        <taxon>Araneidae</taxon>
        <taxon>Araneus</taxon>
    </lineage>
</organism>
<evidence type="ECO:0000313" key="1">
    <source>
        <dbReference type="EMBL" id="GBN84594.1"/>
    </source>
</evidence>
<keyword evidence="2" id="KW-1185">Reference proteome</keyword>